<protein>
    <recommendedName>
        <fullName evidence="1">F-box domain-containing protein</fullName>
    </recommendedName>
</protein>
<organism evidence="2 3">
    <name type="scientific">Quercus rubra</name>
    <name type="common">Northern red oak</name>
    <name type="synonym">Quercus borealis</name>
    <dbReference type="NCBI Taxonomy" id="3512"/>
    <lineage>
        <taxon>Eukaryota</taxon>
        <taxon>Viridiplantae</taxon>
        <taxon>Streptophyta</taxon>
        <taxon>Embryophyta</taxon>
        <taxon>Tracheophyta</taxon>
        <taxon>Spermatophyta</taxon>
        <taxon>Magnoliopsida</taxon>
        <taxon>eudicotyledons</taxon>
        <taxon>Gunneridae</taxon>
        <taxon>Pentapetalae</taxon>
        <taxon>rosids</taxon>
        <taxon>fabids</taxon>
        <taxon>Fagales</taxon>
        <taxon>Fagaceae</taxon>
        <taxon>Quercus</taxon>
    </lineage>
</organism>
<gene>
    <name evidence="2" type="ORF">RGQ29_019165</name>
</gene>
<dbReference type="Gene3D" id="1.20.1280.50">
    <property type="match status" value="1"/>
</dbReference>
<evidence type="ECO:0000259" key="1">
    <source>
        <dbReference type="PROSITE" id="PS50181"/>
    </source>
</evidence>
<dbReference type="Pfam" id="PF00646">
    <property type="entry name" value="F-box"/>
    <property type="match status" value="1"/>
</dbReference>
<dbReference type="InterPro" id="IPR006527">
    <property type="entry name" value="F-box-assoc_dom_typ1"/>
</dbReference>
<name>A0AAN7F9Z5_QUERU</name>
<feature type="domain" description="F-box" evidence="1">
    <location>
        <begin position="14"/>
        <end position="59"/>
    </location>
</feature>
<sequence>MKSEIGLGQVTTILSAMSNFPLDVIAEILSRLPVKFLSRYLCVSKQWYALIHSQAFINLHLRRSIESNTDRTLILHQQHATVPFDYFSVHFRNDDQLDTEPMKIQHPPLPVCVNMSTQQIHGLVFVHSNTGELAIWNPLIRRYRKLPTLEKVFPRITIALGFGYDTLNDDYKVLRVVQFLNREFDVKMYSLKSKSWKNIKEQWPKKGWKRSSKTVSVNGALHWLVAENKQGPVMILAFDLANEKFRDFATPRQPPTYGAERFLEAGLEGFLEACLEVLNGKLCFIVNLDKKDNEVWLMEEYGEGSSWTRVYKIEYDGVFKKVKFFNPLMFCKNSKKILMEKCHGGRTFLIWFDTEIKKHEKVKIRKLPHVFQTAICTGSLLLLDGDNVISRY</sequence>
<dbReference type="CDD" id="cd22157">
    <property type="entry name" value="F-box_AtFBW1-like"/>
    <property type="match status" value="1"/>
</dbReference>
<dbReference type="SUPFAM" id="SSF81383">
    <property type="entry name" value="F-box domain"/>
    <property type="match status" value="1"/>
</dbReference>
<dbReference type="PROSITE" id="PS50181">
    <property type="entry name" value="FBOX"/>
    <property type="match status" value="1"/>
</dbReference>
<dbReference type="NCBIfam" id="TIGR01640">
    <property type="entry name" value="F_box_assoc_1"/>
    <property type="match status" value="1"/>
</dbReference>
<dbReference type="PANTHER" id="PTHR31672:SF13">
    <property type="entry name" value="F-BOX PROTEIN CPR30-LIKE"/>
    <property type="match status" value="1"/>
</dbReference>
<evidence type="ECO:0000313" key="3">
    <source>
        <dbReference type="Proteomes" id="UP001324115"/>
    </source>
</evidence>
<dbReference type="Proteomes" id="UP001324115">
    <property type="component" value="Unassembled WGS sequence"/>
</dbReference>
<reference evidence="2 3" key="1">
    <citation type="journal article" date="2023" name="G3 (Bethesda)">
        <title>A haplotype-resolved chromosome-scale genome for Quercus rubra L. provides insights into the genetics of adaptive traits for red oak species.</title>
        <authorList>
            <person name="Kapoor B."/>
            <person name="Jenkins J."/>
            <person name="Schmutz J."/>
            <person name="Zhebentyayeva T."/>
            <person name="Kuelheim C."/>
            <person name="Coggeshall M."/>
            <person name="Heim C."/>
            <person name="Lasky J.R."/>
            <person name="Leites L."/>
            <person name="Islam-Faridi N."/>
            <person name="Romero-Severson J."/>
            <person name="DeLeo V.L."/>
            <person name="Lucas S.M."/>
            <person name="Lazic D."/>
            <person name="Gailing O."/>
            <person name="Carlson J."/>
            <person name="Staton M."/>
        </authorList>
    </citation>
    <scope>NUCLEOTIDE SEQUENCE [LARGE SCALE GENOMIC DNA]</scope>
    <source>
        <strain evidence="2">Pseudo-F2</strain>
    </source>
</reference>
<dbReference type="Pfam" id="PF07734">
    <property type="entry name" value="FBA_1"/>
    <property type="match status" value="1"/>
</dbReference>
<dbReference type="InterPro" id="IPR036047">
    <property type="entry name" value="F-box-like_dom_sf"/>
</dbReference>
<dbReference type="AlphaFoldDB" id="A0AAN7F9Z5"/>
<proteinExistence type="predicted"/>
<dbReference type="PANTHER" id="PTHR31672">
    <property type="entry name" value="BNACNNG10540D PROTEIN"/>
    <property type="match status" value="1"/>
</dbReference>
<evidence type="ECO:0000313" key="2">
    <source>
        <dbReference type="EMBL" id="KAK4588066.1"/>
    </source>
</evidence>
<dbReference type="SMART" id="SM00256">
    <property type="entry name" value="FBOX"/>
    <property type="match status" value="1"/>
</dbReference>
<dbReference type="InterPro" id="IPR017451">
    <property type="entry name" value="F-box-assoc_interact_dom"/>
</dbReference>
<dbReference type="InterPro" id="IPR050796">
    <property type="entry name" value="SCF_F-box_component"/>
</dbReference>
<accession>A0AAN7F9Z5</accession>
<keyword evidence="3" id="KW-1185">Reference proteome</keyword>
<dbReference type="EMBL" id="JAXUIC010000005">
    <property type="protein sequence ID" value="KAK4588066.1"/>
    <property type="molecule type" value="Genomic_DNA"/>
</dbReference>
<comment type="caution">
    <text evidence="2">The sequence shown here is derived from an EMBL/GenBank/DDBJ whole genome shotgun (WGS) entry which is preliminary data.</text>
</comment>
<dbReference type="InterPro" id="IPR001810">
    <property type="entry name" value="F-box_dom"/>
</dbReference>